<protein>
    <submittedName>
        <fullName evidence="2">Uncharacterized protein</fullName>
    </submittedName>
</protein>
<name>A0A5E5ARI7_9BURK</name>
<keyword evidence="3" id="KW-1185">Reference proteome</keyword>
<dbReference type="EMBL" id="CABPSQ010000017">
    <property type="protein sequence ID" value="VVE75617.1"/>
    <property type="molecule type" value="Genomic_DNA"/>
</dbReference>
<sequence length="205" mass="22082">MQQDRHHVMHMTGQHTARDTRAAVRTKRARPLESRALGAPGRPGGAFHGPAQRRQPLGVTRVITRSRKTSCDTSVSRVCCAREAPGRRRTRGAALLDVMFTLTALMAGAQGFAHWQAAGGMSSAALMARPQAMTMAMPPVSVGERAAQGHDWHDGRDGRDGRDGHDRSRSPDDLSVASMIVDGHQGEITMSSLGAEVMPVMGRRS</sequence>
<evidence type="ECO:0000313" key="2">
    <source>
        <dbReference type="EMBL" id="VVE75617.1"/>
    </source>
</evidence>
<feature type="region of interest" description="Disordered" evidence="1">
    <location>
        <begin position="1"/>
        <end position="21"/>
    </location>
</feature>
<evidence type="ECO:0000256" key="1">
    <source>
        <dbReference type="SAM" id="MobiDB-lite"/>
    </source>
</evidence>
<feature type="region of interest" description="Disordered" evidence="1">
    <location>
        <begin position="146"/>
        <end position="174"/>
    </location>
</feature>
<gene>
    <name evidence="2" type="ORF">PCA31118_05020</name>
</gene>
<evidence type="ECO:0000313" key="3">
    <source>
        <dbReference type="Proteomes" id="UP000414136"/>
    </source>
</evidence>
<feature type="region of interest" description="Disordered" evidence="1">
    <location>
        <begin position="35"/>
        <end position="55"/>
    </location>
</feature>
<accession>A0A5E5ARI7</accession>
<proteinExistence type="predicted"/>
<feature type="compositionally biased region" description="Basic and acidic residues" evidence="1">
    <location>
        <begin position="147"/>
        <end position="172"/>
    </location>
</feature>
<organism evidence="2 3">
    <name type="scientific">Pandoraea captiosa</name>
    <dbReference type="NCBI Taxonomy" id="2508302"/>
    <lineage>
        <taxon>Bacteria</taxon>
        <taxon>Pseudomonadati</taxon>
        <taxon>Pseudomonadota</taxon>
        <taxon>Betaproteobacteria</taxon>
        <taxon>Burkholderiales</taxon>
        <taxon>Burkholderiaceae</taxon>
        <taxon>Pandoraea</taxon>
    </lineage>
</organism>
<dbReference type="Proteomes" id="UP000414136">
    <property type="component" value="Unassembled WGS sequence"/>
</dbReference>
<reference evidence="2 3" key="1">
    <citation type="submission" date="2019-08" db="EMBL/GenBank/DDBJ databases">
        <authorList>
            <person name="Peeters C."/>
        </authorList>
    </citation>
    <scope>NUCLEOTIDE SEQUENCE [LARGE SCALE GENOMIC DNA]</scope>
    <source>
        <strain evidence="2 3">LMG 31118</strain>
    </source>
</reference>
<dbReference type="AlphaFoldDB" id="A0A5E5ARI7"/>